<sequence length="1152" mass="130909">MKEKIDNIIEKGRSYLDLISQYDEQNVLNLCSDDEYINSDIDEYLDGEQLDLRNFFLYRIDEIVFSKKDGPRREAMENVLSSFRNYQDVNLIYMILGDKDKVNFYIGVSKNLHLQDYSSSTGLALKDYADDILQPSIKGNFVGSTITKIEPTEKERILQRIQNGNYSGLINGIPGFIDENNGEKSDFQGVERLVDTMVGNEFGLVVIATPCKDIDIIQFNRNIIQLHDTLSPLSKYLIQSSESTQSQEGTEENSTNSRAIGLCTNKDSISIHSNSKLTGHDHRTDNNTQNNSSKHQTKVFQKSENIAKSSTYTDSKNNSENNVKNQNSNNSTNKTNTFSYSNDDSTSYQYNESDSFNDSEQSSVTVSESVSENNSESNNTIDTIQNSIQKSTSINDNLSYSERKSKHDSNSTQFSRSIELDKKSVLNWLKYIDDELLLRVDASRGKGAYSVVSYLFADKTRTTLFRLANSILGLYGGDKGNINPLQFIEFQKQQSEELNNIKLCLSNLQVPLLDSSTPIWKSIFSKITYTALGKECYGTWLNTDELGLLMGMPRKEVLGVSTRDEVEYGLNVDLPEEDSTNEYIKIGRLIHHGDIKNTPIHLKKEILKTHTFICGVTGSGKTTTCQNILLQSDLPFLVIEPAKTEYRTLANKLDKEKIYYFTLGNQNVAPFYINPFEIFEGESITSRVDMIKATMQSAFDMEAAMPQLIEAAAYDVYKRKGWNINNSTWINPDTNEIDDPFKADSFAFPTLNDYINSIEFVTKEQKFGDKMEAEYLGSLKARLQALLVGAKGLMLNTPRSIDFKNLVKQKVVLELEDIKDGSEKSLIMGFIITNLLEAVKYQYKQNSKFQHITLVEEAHRLLSKYEPGDSSNKKRGVEVFADMLAEVRKYGESLIIVDQIPNKMTPEVLKNTNTKIVHKIFAQDDKDAIGNTLALNDEQKNFLSYLEKGRAVVITDGWKKPVQVQIDLLSNTTCVPDISENLIKQRAIEYYIENYKNGVLPGIQYFSDNISLNDIELYFTFCSMLGINNNELSKIINYYKDYDNIAEIVGSKELEDFQKRLIKKIEKASITLNDINNKGLMNQYIYWLLGRSGISICSDIHSCINELISYVLMYIGKYTTLSSISSGLEKMEFEDGYKSIFNRIRSIYNKEV</sequence>
<evidence type="ECO:0000313" key="4">
    <source>
        <dbReference type="Proteomes" id="UP000238899"/>
    </source>
</evidence>
<feature type="compositionally biased region" description="Polar residues" evidence="1">
    <location>
        <begin position="343"/>
        <end position="358"/>
    </location>
</feature>
<proteinExistence type="predicted"/>
<dbReference type="InterPro" id="IPR027417">
    <property type="entry name" value="P-loop_NTPase"/>
</dbReference>
<dbReference type="InterPro" id="IPR002789">
    <property type="entry name" value="HerA_central"/>
</dbReference>
<dbReference type="Pfam" id="PF01935">
    <property type="entry name" value="DUF87"/>
    <property type="match status" value="1"/>
</dbReference>
<feature type="domain" description="Helicase HerA central" evidence="2">
    <location>
        <begin position="584"/>
        <end position="676"/>
    </location>
</feature>
<dbReference type="Proteomes" id="UP000238899">
    <property type="component" value="Unassembled WGS sequence"/>
</dbReference>
<dbReference type="RefSeq" id="WP_105094272.1">
    <property type="nucleotide sequence ID" value="NZ_PPDD01000009.1"/>
</dbReference>
<dbReference type="SUPFAM" id="SSF52540">
    <property type="entry name" value="P-loop containing nucleoside triphosphate hydrolases"/>
    <property type="match status" value="1"/>
</dbReference>
<feature type="compositionally biased region" description="Low complexity" evidence="1">
    <location>
        <begin position="315"/>
        <end position="342"/>
    </location>
</feature>
<feature type="compositionally biased region" description="Polar residues" evidence="1">
    <location>
        <begin position="286"/>
        <end position="314"/>
    </location>
</feature>
<organism evidence="3 4">
    <name type="scientific">Veillonella infantium</name>
    <dbReference type="NCBI Taxonomy" id="1911679"/>
    <lineage>
        <taxon>Bacteria</taxon>
        <taxon>Bacillati</taxon>
        <taxon>Bacillota</taxon>
        <taxon>Negativicutes</taxon>
        <taxon>Veillonellales</taxon>
        <taxon>Veillonellaceae</taxon>
        <taxon>Veillonella</taxon>
    </lineage>
</organism>
<dbReference type="EMBL" id="PPDD01000009">
    <property type="protein sequence ID" value="PQL57724.1"/>
    <property type="molecule type" value="Genomic_DNA"/>
</dbReference>
<dbReference type="PANTHER" id="PTHR42957:SF1">
    <property type="entry name" value="HELICASE MJ1565-RELATED"/>
    <property type="match status" value="1"/>
</dbReference>
<gene>
    <name evidence="3" type="ORF">VCHSUH03_05180</name>
</gene>
<feature type="region of interest" description="Disordered" evidence="1">
    <location>
        <begin position="271"/>
        <end position="387"/>
    </location>
</feature>
<evidence type="ECO:0000313" key="3">
    <source>
        <dbReference type="EMBL" id="PQL57724.1"/>
    </source>
</evidence>
<evidence type="ECO:0000256" key="1">
    <source>
        <dbReference type="SAM" id="MobiDB-lite"/>
    </source>
</evidence>
<name>A0ABX5C387_9FIRM</name>
<reference evidence="3 4" key="1">
    <citation type="journal article" date="2018" name="Int. J. Syst. Evol. Microbiol.">
        <title>Veillonella infantium sp. nov., an anaerobic, Gram-stain-negative coccus isolated from tongue biofilm of a Thai child.</title>
        <authorList>
            <person name="Mashima I."/>
            <person name="Liao Y.C."/>
            <person name="Miyakawa H."/>
            <person name="Theodorea C.F."/>
            <person name="Thawboon B."/>
            <person name="Thaweboon S."/>
            <person name="Scannapieco F.A."/>
            <person name="Nakazawa F."/>
        </authorList>
    </citation>
    <scope>NUCLEOTIDE SEQUENCE [LARGE SCALE GENOMIC DNA]</scope>
    <source>
        <strain evidence="3 4">T11011-4</strain>
    </source>
</reference>
<protein>
    <recommendedName>
        <fullName evidence="2">Helicase HerA central domain-containing protein</fullName>
    </recommendedName>
</protein>
<evidence type="ECO:0000259" key="2">
    <source>
        <dbReference type="Pfam" id="PF01935"/>
    </source>
</evidence>
<feature type="compositionally biased region" description="Low complexity" evidence="1">
    <location>
        <begin position="359"/>
        <end position="379"/>
    </location>
</feature>
<dbReference type="InterPro" id="IPR008571">
    <property type="entry name" value="HerA-like"/>
</dbReference>
<dbReference type="Gene3D" id="3.40.50.300">
    <property type="entry name" value="P-loop containing nucleotide triphosphate hydrolases"/>
    <property type="match status" value="2"/>
</dbReference>
<dbReference type="PANTHER" id="PTHR42957">
    <property type="entry name" value="HELICASE MJ1565-RELATED"/>
    <property type="match status" value="1"/>
</dbReference>
<keyword evidence="4" id="KW-1185">Reference proteome</keyword>
<accession>A0ABX5C387</accession>
<comment type="caution">
    <text evidence="3">The sequence shown here is derived from an EMBL/GenBank/DDBJ whole genome shotgun (WGS) entry which is preliminary data.</text>
</comment>